<dbReference type="HOGENOM" id="CLU_3071718_0_0_1"/>
<gene>
    <name evidence="1" type="ordered locus">MTR_5g031920</name>
</gene>
<keyword evidence="3" id="KW-1185">Reference proteome</keyword>
<accession>G7JWD1</accession>
<reference evidence="2" key="3">
    <citation type="submission" date="2015-04" db="UniProtKB">
        <authorList>
            <consortium name="EnsemblPlants"/>
        </authorList>
    </citation>
    <scope>IDENTIFICATION</scope>
    <source>
        <strain evidence="2">cv. Jemalong A17</strain>
    </source>
</reference>
<dbReference type="PaxDb" id="3880-AES95992"/>
<organism evidence="1 3">
    <name type="scientific">Medicago truncatula</name>
    <name type="common">Barrel medic</name>
    <name type="synonym">Medicago tribuloides</name>
    <dbReference type="NCBI Taxonomy" id="3880"/>
    <lineage>
        <taxon>Eukaryota</taxon>
        <taxon>Viridiplantae</taxon>
        <taxon>Streptophyta</taxon>
        <taxon>Embryophyta</taxon>
        <taxon>Tracheophyta</taxon>
        <taxon>Spermatophyta</taxon>
        <taxon>Magnoliopsida</taxon>
        <taxon>eudicotyledons</taxon>
        <taxon>Gunneridae</taxon>
        <taxon>Pentapetalae</taxon>
        <taxon>rosids</taxon>
        <taxon>fabids</taxon>
        <taxon>Fabales</taxon>
        <taxon>Fabaceae</taxon>
        <taxon>Papilionoideae</taxon>
        <taxon>50 kb inversion clade</taxon>
        <taxon>NPAAA clade</taxon>
        <taxon>Hologalegina</taxon>
        <taxon>IRL clade</taxon>
        <taxon>Trifolieae</taxon>
        <taxon>Medicago</taxon>
    </lineage>
</organism>
<reference evidence="1 3" key="1">
    <citation type="journal article" date="2011" name="Nature">
        <title>The Medicago genome provides insight into the evolution of rhizobial symbioses.</title>
        <authorList>
            <person name="Young N.D."/>
            <person name="Debelle F."/>
            <person name="Oldroyd G.E."/>
            <person name="Geurts R."/>
            <person name="Cannon S.B."/>
            <person name="Udvardi M.K."/>
            <person name="Benedito V.A."/>
            <person name="Mayer K.F."/>
            <person name="Gouzy J."/>
            <person name="Schoof H."/>
            <person name="Van de Peer Y."/>
            <person name="Proost S."/>
            <person name="Cook D.R."/>
            <person name="Meyers B.C."/>
            <person name="Spannagl M."/>
            <person name="Cheung F."/>
            <person name="De Mita S."/>
            <person name="Krishnakumar V."/>
            <person name="Gundlach H."/>
            <person name="Zhou S."/>
            <person name="Mudge J."/>
            <person name="Bharti A.K."/>
            <person name="Murray J.D."/>
            <person name="Naoumkina M.A."/>
            <person name="Rosen B."/>
            <person name="Silverstein K.A."/>
            <person name="Tang H."/>
            <person name="Rombauts S."/>
            <person name="Zhao P.X."/>
            <person name="Zhou P."/>
            <person name="Barbe V."/>
            <person name="Bardou P."/>
            <person name="Bechner M."/>
            <person name="Bellec A."/>
            <person name="Berger A."/>
            <person name="Berges H."/>
            <person name="Bidwell S."/>
            <person name="Bisseling T."/>
            <person name="Choisne N."/>
            <person name="Couloux A."/>
            <person name="Denny R."/>
            <person name="Deshpande S."/>
            <person name="Dai X."/>
            <person name="Doyle J.J."/>
            <person name="Dudez A.M."/>
            <person name="Farmer A.D."/>
            <person name="Fouteau S."/>
            <person name="Franken C."/>
            <person name="Gibelin C."/>
            <person name="Gish J."/>
            <person name="Goldstein S."/>
            <person name="Gonzalez A.J."/>
            <person name="Green P.J."/>
            <person name="Hallab A."/>
            <person name="Hartog M."/>
            <person name="Hua A."/>
            <person name="Humphray S.J."/>
            <person name="Jeong D.H."/>
            <person name="Jing Y."/>
            <person name="Jocker A."/>
            <person name="Kenton S.M."/>
            <person name="Kim D.J."/>
            <person name="Klee K."/>
            <person name="Lai H."/>
            <person name="Lang C."/>
            <person name="Lin S."/>
            <person name="Macmil S.L."/>
            <person name="Magdelenat G."/>
            <person name="Matthews L."/>
            <person name="McCorrison J."/>
            <person name="Monaghan E.L."/>
            <person name="Mun J.H."/>
            <person name="Najar F.Z."/>
            <person name="Nicholson C."/>
            <person name="Noirot C."/>
            <person name="O'Bleness M."/>
            <person name="Paule C.R."/>
            <person name="Poulain J."/>
            <person name="Prion F."/>
            <person name="Qin B."/>
            <person name="Qu C."/>
            <person name="Retzel E.F."/>
            <person name="Riddle C."/>
            <person name="Sallet E."/>
            <person name="Samain S."/>
            <person name="Samson N."/>
            <person name="Sanders I."/>
            <person name="Saurat O."/>
            <person name="Scarpelli C."/>
            <person name="Schiex T."/>
            <person name="Segurens B."/>
            <person name="Severin A.J."/>
            <person name="Sherrier D.J."/>
            <person name="Shi R."/>
            <person name="Sims S."/>
            <person name="Singer S.R."/>
            <person name="Sinharoy S."/>
            <person name="Sterck L."/>
            <person name="Viollet A."/>
            <person name="Wang B.B."/>
            <person name="Wang K."/>
            <person name="Wang M."/>
            <person name="Wang X."/>
            <person name="Warfsmann J."/>
            <person name="Weissenbach J."/>
            <person name="White D.D."/>
            <person name="White J.D."/>
            <person name="Wiley G.B."/>
            <person name="Wincker P."/>
            <person name="Xing Y."/>
            <person name="Yang L."/>
            <person name="Yao Z."/>
            <person name="Ying F."/>
            <person name="Zhai J."/>
            <person name="Zhou L."/>
            <person name="Zuber A."/>
            <person name="Denarie J."/>
            <person name="Dixon R.A."/>
            <person name="May G.D."/>
            <person name="Schwartz D.C."/>
            <person name="Rogers J."/>
            <person name="Quetier F."/>
            <person name="Town C.D."/>
            <person name="Roe B.A."/>
        </authorList>
    </citation>
    <scope>NUCLEOTIDE SEQUENCE [LARGE SCALE GENOMIC DNA]</scope>
    <source>
        <strain evidence="1">A17</strain>
        <strain evidence="2 3">cv. Jemalong A17</strain>
    </source>
</reference>
<name>G7JWD1_MEDTR</name>
<dbReference type="EnsemblPlants" id="AES95992">
    <property type="protein sequence ID" value="AES95992"/>
    <property type="gene ID" value="MTR_5g031920"/>
</dbReference>
<dbReference type="EMBL" id="CM001221">
    <property type="protein sequence ID" value="AES95992.1"/>
    <property type="molecule type" value="Genomic_DNA"/>
</dbReference>
<evidence type="ECO:0000313" key="1">
    <source>
        <dbReference type="EMBL" id="AES95992.1"/>
    </source>
</evidence>
<protein>
    <submittedName>
        <fullName evidence="1 2">Uncharacterized protein</fullName>
    </submittedName>
</protein>
<dbReference type="Proteomes" id="UP000002051">
    <property type="component" value="Chromosome 5"/>
</dbReference>
<dbReference type="AlphaFoldDB" id="G7JWD1"/>
<reference evidence="1 3" key="2">
    <citation type="journal article" date="2014" name="BMC Genomics">
        <title>An improved genome release (version Mt4.0) for the model legume Medicago truncatula.</title>
        <authorList>
            <person name="Tang H."/>
            <person name="Krishnakumar V."/>
            <person name="Bidwell S."/>
            <person name="Rosen B."/>
            <person name="Chan A."/>
            <person name="Zhou S."/>
            <person name="Gentzbittel L."/>
            <person name="Childs K.L."/>
            <person name="Yandell M."/>
            <person name="Gundlach H."/>
            <person name="Mayer K.F."/>
            <person name="Schwartz D.C."/>
            <person name="Town C.D."/>
        </authorList>
    </citation>
    <scope>GENOME REANNOTATION</scope>
    <source>
        <strain evidence="2 3">cv. Jemalong A17</strain>
    </source>
</reference>
<proteinExistence type="predicted"/>
<evidence type="ECO:0000313" key="2">
    <source>
        <dbReference type="EnsemblPlants" id="AES95992"/>
    </source>
</evidence>
<sequence>MMAKMDDKSRLIRWVFLLQEFDMEGLLGVIYKHLEVSCLMLKHWKSLSVVIEN</sequence>
<evidence type="ECO:0000313" key="3">
    <source>
        <dbReference type="Proteomes" id="UP000002051"/>
    </source>
</evidence>